<accession>A0AAU9M356</accession>
<keyword evidence="3" id="KW-1185">Reference proteome</keyword>
<reference evidence="2 3" key="1">
    <citation type="submission" date="2022-01" db="EMBL/GenBank/DDBJ databases">
        <authorList>
            <person name="Xiong W."/>
            <person name="Schranz E."/>
        </authorList>
    </citation>
    <scope>NUCLEOTIDE SEQUENCE [LARGE SCALE GENOMIC DNA]</scope>
</reference>
<evidence type="ECO:0000256" key="1">
    <source>
        <dbReference type="SAM" id="Phobius"/>
    </source>
</evidence>
<proteinExistence type="predicted"/>
<keyword evidence="1" id="KW-0812">Transmembrane</keyword>
<keyword evidence="1" id="KW-1133">Transmembrane helix</keyword>
<protein>
    <submittedName>
        <fullName evidence="2">Uncharacterized protein</fullName>
    </submittedName>
</protein>
<keyword evidence="1" id="KW-0472">Membrane</keyword>
<feature type="transmembrane region" description="Helical" evidence="1">
    <location>
        <begin position="47"/>
        <end position="68"/>
    </location>
</feature>
<dbReference type="AlphaFoldDB" id="A0AAU9M356"/>
<name>A0AAU9M356_9ASTR</name>
<dbReference type="EMBL" id="CAKMRJ010000925">
    <property type="protein sequence ID" value="CAH1420242.1"/>
    <property type="molecule type" value="Genomic_DNA"/>
</dbReference>
<comment type="caution">
    <text evidence="2">The sequence shown here is derived from an EMBL/GenBank/DDBJ whole genome shotgun (WGS) entry which is preliminary data.</text>
</comment>
<evidence type="ECO:0000313" key="2">
    <source>
        <dbReference type="EMBL" id="CAH1420242.1"/>
    </source>
</evidence>
<feature type="transmembrane region" description="Helical" evidence="1">
    <location>
        <begin position="75"/>
        <end position="98"/>
    </location>
</feature>
<dbReference type="Proteomes" id="UP001157418">
    <property type="component" value="Unassembled WGS sequence"/>
</dbReference>
<gene>
    <name evidence="2" type="ORF">LVIROSA_LOCUS7726</name>
</gene>
<sequence>MEQFFTAIDHWSVAGTCDVPIYERFLFFHVSFTVHLLTASHSQSHTVAFTAFNFFLGYMVNGIGFYLLQSLNHRLTALQTTISTLLIYPIQVTAFFHFCRITQWIVRIQDRSQPSLTSIPNRRTQSGHEDDVGVLSQSTIASSYMKCGSCTLLSRTVVVAAMADHRTQLSSVLNTNCLRKLLNEKSGQHCDALATAKKLTSNRKDQLIKLHKYFLNMREYSDKLKRCEDQL</sequence>
<organism evidence="2 3">
    <name type="scientific">Lactuca virosa</name>
    <dbReference type="NCBI Taxonomy" id="75947"/>
    <lineage>
        <taxon>Eukaryota</taxon>
        <taxon>Viridiplantae</taxon>
        <taxon>Streptophyta</taxon>
        <taxon>Embryophyta</taxon>
        <taxon>Tracheophyta</taxon>
        <taxon>Spermatophyta</taxon>
        <taxon>Magnoliopsida</taxon>
        <taxon>eudicotyledons</taxon>
        <taxon>Gunneridae</taxon>
        <taxon>Pentapetalae</taxon>
        <taxon>asterids</taxon>
        <taxon>campanulids</taxon>
        <taxon>Asterales</taxon>
        <taxon>Asteraceae</taxon>
        <taxon>Cichorioideae</taxon>
        <taxon>Cichorieae</taxon>
        <taxon>Lactucinae</taxon>
        <taxon>Lactuca</taxon>
    </lineage>
</organism>
<evidence type="ECO:0000313" key="3">
    <source>
        <dbReference type="Proteomes" id="UP001157418"/>
    </source>
</evidence>